<accession>A0A1C6Z1R5</accession>
<reference evidence="1 2" key="1">
    <citation type="submission" date="2016-09" db="EMBL/GenBank/DDBJ databases">
        <authorList>
            <person name="Capua I."/>
            <person name="De Benedictis P."/>
            <person name="Joannis T."/>
            <person name="Lombin L.H."/>
            <person name="Cattoli G."/>
        </authorList>
    </citation>
    <scope>NUCLEOTIDE SEQUENCE [LARGE SCALE GENOMIC DNA]</scope>
    <source>
        <strain evidence="1 2">GB001</strain>
    </source>
</reference>
<evidence type="ECO:0000313" key="1">
    <source>
        <dbReference type="EMBL" id="SCM53127.1"/>
    </source>
</evidence>
<gene>
    <name evidence="1" type="ORF">BN1044_02615</name>
</gene>
<name>A0A1C6Z1R5_HAFAL</name>
<dbReference type="AlphaFoldDB" id="A0A1C6Z1R5"/>
<dbReference type="Proteomes" id="UP000094844">
    <property type="component" value="Unassembled WGS sequence"/>
</dbReference>
<proteinExistence type="predicted"/>
<dbReference type="STRING" id="569.A6V27_03735"/>
<protein>
    <submittedName>
        <fullName evidence="1">Uncharacterized protein</fullName>
    </submittedName>
</protein>
<organism evidence="1 2">
    <name type="scientific">Hafnia alvei</name>
    <dbReference type="NCBI Taxonomy" id="569"/>
    <lineage>
        <taxon>Bacteria</taxon>
        <taxon>Pseudomonadati</taxon>
        <taxon>Pseudomonadota</taxon>
        <taxon>Gammaproteobacteria</taxon>
        <taxon>Enterobacterales</taxon>
        <taxon>Hafniaceae</taxon>
        <taxon>Hafnia</taxon>
    </lineage>
</organism>
<sequence length="191" mass="21529">MILLQLADFFLHMSGSNKILKRLSSATVMLLLLCWVSMASGKQTAWHSHNANHYANPAYVVKADSDLDEIFIDSLSMSVMQLPSERQQYLSRKSNSRKLAALLRLHMQSGSEQGRASPKLPDAPLPLRAEIPYFEASRQYSAEVVSLALLRTLQLPPHQNRLGGWKESNILYRGKLTYDQPDATRTLVNFS</sequence>
<dbReference type="EMBL" id="FMIQ01000049">
    <property type="protein sequence ID" value="SCM53127.1"/>
    <property type="molecule type" value="Genomic_DNA"/>
</dbReference>
<evidence type="ECO:0000313" key="2">
    <source>
        <dbReference type="Proteomes" id="UP000094844"/>
    </source>
</evidence>